<dbReference type="InterPro" id="IPR001005">
    <property type="entry name" value="SANT/Myb"/>
</dbReference>
<feature type="domain" description="Myb-like" evidence="2">
    <location>
        <begin position="20"/>
        <end position="84"/>
    </location>
</feature>
<proteinExistence type="predicted"/>
<feature type="compositionally biased region" description="Low complexity" evidence="1">
    <location>
        <begin position="242"/>
        <end position="259"/>
    </location>
</feature>
<dbReference type="Gene3D" id="1.10.10.60">
    <property type="entry name" value="Homeodomain-like"/>
    <property type="match status" value="1"/>
</dbReference>
<feature type="compositionally biased region" description="Low complexity" evidence="1">
    <location>
        <begin position="128"/>
        <end position="144"/>
    </location>
</feature>
<feature type="compositionally biased region" description="Acidic residues" evidence="1">
    <location>
        <begin position="548"/>
        <end position="557"/>
    </location>
</feature>
<dbReference type="Proteomes" id="UP001145021">
    <property type="component" value="Unassembled WGS sequence"/>
</dbReference>
<feature type="compositionally biased region" description="Basic and acidic residues" evidence="1">
    <location>
        <begin position="526"/>
        <end position="547"/>
    </location>
</feature>
<dbReference type="PANTHER" id="PTHR47595">
    <property type="entry name" value="HEAT SHOCK 70 KDA PROTEIN 14"/>
    <property type="match status" value="1"/>
</dbReference>
<gene>
    <name evidence="3" type="ORF">LPJ64_002042</name>
</gene>
<dbReference type="Pfam" id="PF13837">
    <property type="entry name" value="Myb_DNA-bind_4"/>
    <property type="match status" value="1"/>
</dbReference>
<feature type="region of interest" description="Disordered" evidence="1">
    <location>
        <begin position="201"/>
        <end position="259"/>
    </location>
</feature>
<feature type="region of interest" description="Disordered" evidence="1">
    <location>
        <begin position="116"/>
        <end position="168"/>
    </location>
</feature>
<accession>A0A9W8CKX4</accession>
<reference evidence="3" key="1">
    <citation type="submission" date="2022-07" db="EMBL/GenBank/DDBJ databases">
        <title>Phylogenomic reconstructions and comparative analyses of Kickxellomycotina fungi.</title>
        <authorList>
            <person name="Reynolds N.K."/>
            <person name="Stajich J.E."/>
            <person name="Barry K."/>
            <person name="Grigoriev I.V."/>
            <person name="Crous P."/>
            <person name="Smith M.E."/>
        </authorList>
    </citation>
    <scope>NUCLEOTIDE SEQUENCE</scope>
    <source>
        <strain evidence="3">NBRC 105413</strain>
    </source>
</reference>
<evidence type="ECO:0000313" key="3">
    <source>
        <dbReference type="EMBL" id="KAJ1646493.1"/>
    </source>
</evidence>
<comment type="caution">
    <text evidence="3">The sequence shown here is derived from an EMBL/GenBank/DDBJ whole genome shotgun (WGS) entry which is preliminary data.</text>
</comment>
<feature type="region of interest" description="Disordered" evidence="1">
    <location>
        <begin position="285"/>
        <end position="304"/>
    </location>
</feature>
<protein>
    <recommendedName>
        <fullName evidence="2">Myb-like domain-containing protein</fullName>
    </recommendedName>
</protein>
<feature type="region of interest" description="Disordered" evidence="1">
    <location>
        <begin position="498"/>
        <end position="579"/>
    </location>
</feature>
<organism evidence="3 4">
    <name type="scientific">Coemansia asiatica</name>
    <dbReference type="NCBI Taxonomy" id="1052880"/>
    <lineage>
        <taxon>Eukaryota</taxon>
        <taxon>Fungi</taxon>
        <taxon>Fungi incertae sedis</taxon>
        <taxon>Zoopagomycota</taxon>
        <taxon>Kickxellomycotina</taxon>
        <taxon>Kickxellomycetes</taxon>
        <taxon>Kickxellales</taxon>
        <taxon>Kickxellaceae</taxon>
        <taxon>Coemansia</taxon>
    </lineage>
</organism>
<dbReference type="PROSITE" id="PS50090">
    <property type="entry name" value="MYB_LIKE"/>
    <property type="match status" value="1"/>
</dbReference>
<keyword evidence="4" id="KW-1185">Reference proteome</keyword>
<dbReference type="InterPro" id="IPR044822">
    <property type="entry name" value="Myb_DNA-bind_4"/>
</dbReference>
<dbReference type="AlphaFoldDB" id="A0A9W8CKX4"/>
<sequence>MGSHEGHSVAAAAAAAAAGAPISNSTHWSNEETKLLIKTWGEHRDEFAEIKRNLSVWNKVLERLLNAGFFRTVEQCRNRWKFLETKYRAAAKEIEAGGRNTWGEFYDEMHLAKNGPNGSMARRRPSCSSSNGSASAANGSSSSGIKQTPEPYSSSQTPPSANPTSSSMFVDTQGRVTLPPIRSTAAFGSSATATATATASASASASVSAPDLSQSNGAGSRIRSMSPPYHHHRYHERAAPVPYRQSYQRSPRRSSSARSGFPYHVHYRQHSSNYQVHPLAENHLPDSLLSSKTSSTSPTTAGSSAGAAAFVNNAAECMPISGHVGQQQHHGYQGHPRIYSESMAAGSQSPFPQPMAQVSASRGTAYSSDPNVYTGIISSDPAFAAHGSATTPAFRKRKLDYSPDPMHPALEKPAGTIFSAAAGSVVSEGSAIELIGQVQRVDLLDFLKEQARVREQREAARAEERRHAKRLRDEEEMRFHEFQMSLITLIQKSIVQPESCRDSPMVTESVDKFGADDNSNDDEEESLKTDTVSHSESSETASKHLQSEDDEVSEEIEIGSKISTPAETGGVAGNQENVN</sequence>
<name>A0A9W8CKX4_9FUNG</name>
<evidence type="ECO:0000259" key="2">
    <source>
        <dbReference type="PROSITE" id="PS50090"/>
    </source>
</evidence>
<evidence type="ECO:0000256" key="1">
    <source>
        <dbReference type="SAM" id="MobiDB-lite"/>
    </source>
</evidence>
<evidence type="ECO:0000313" key="4">
    <source>
        <dbReference type="Proteomes" id="UP001145021"/>
    </source>
</evidence>
<feature type="compositionally biased region" description="Low complexity" evidence="1">
    <location>
        <begin position="287"/>
        <end position="304"/>
    </location>
</feature>
<dbReference type="PANTHER" id="PTHR47595:SF1">
    <property type="entry name" value="MYB_SANT-LIKE DNA-BINDING DOMAIN-CONTAINING PROTEIN"/>
    <property type="match status" value="1"/>
</dbReference>
<feature type="compositionally biased region" description="Polar residues" evidence="1">
    <location>
        <begin position="150"/>
        <end position="168"/>
    </location>
</feature>
<dbReference type="EMBL" id="JANBOH010000059">
    <property type="protein sequence ID" value="KAJ1646493.1"/>
    <property type="molecule type" value="Genomic_DNA"/>
</dbReference>